<proteinExistence type="predicted"/>
<name>A0A8S5MRM0_9CAUD</name>
<accession>A0A8S5MRM0</accession>
<protein>
    <submittedName>
        <fullName evidence="1">Uncharacterized protein</fullName>
    </submittedName>
</protein>
<dbReference type="EMBL" id="BK014966">
    <property type="protein sequence ID" value="DAD84800.1"/>
    <property type="molecule type" value="Genomic_DNA"/>
</dbReference>
<organism evidence="1">
    <name type="scientific">Siphoviridae sp. ctfeV1</name>
    <dbReference type="NCBI Taxonomy" id="2826417"/>
    <lineage>
        <taxon>Viruses</taxon>
        <taxon>Duplodnaviria</taxon>
        <taxon>Heunggongvirae</taxon>
        <taxon>Uroviricota</taxon>
        <taxon>Caudoviricetes</taxon>
    </lineage>
</organism>
<reference evidence="1" key="1">
    <citation type="journal article" date="2021" name="Proc. Natl. Acad. Sci. U.S.A.">
        <title>A Catalog of Tens of Thousands of Viruses from Human Metagenomes Reveals Hidden Associations with Chronic Diseases.</title>
        <authorList>
            <person name="Tisza M.J."/>
            <person name="Buck C.B."/>
        </authorList>
    </citation>
    <scope>NUCLEOTIDE SEQUENCE</scope>
    <source>
        <strain evidence="1">CtfeV1</strain>
    </source>
</reference>
<sequence length="61" mass="7196">MHSVLLLRVPQCCLPKRGWHVPRCPHAHPPRRLRPSSLPLSLFSPWHAMTRWLLQCPQGRR</sequence>
<evidence type="ECO:0000313" key="1">
    <source>
        <dbReference type="EMBL" id="DAD84800.1"/>
    </source>
</evidence>